<dbReference type="Proteomes" id="UP001056120">
    <property type="component" value="Linkage Group LG12"/>
</dbReference>
<comment type="caution">
    <text evidence="1">The sequence shown here is derived from an EMBL/GenBank/DDBJ whole genome shotgun (WGS) entry which is preliminary data.</text>
</comment>
<reference evidence="2" key="1">
    <citation type="journal article" date="2022" name="Mol. Ecol. Resour.">
        <title>The genomes of chicory, endive, great burdock and yacon provide insights into Asteraceae palaeo-polyploidization history and plant inulin production.</title>
        <authorList>
            <person name="Fan W."/>
            <person name="Wang S."/>
            <person name="Wang H."/>
            <person name="Wang A."/>
            <person name="Jiang F."/>
            <person name="Liu H."/>
            <person name="Zhao H."/>
            <person name="Xu D."/>
            <person name="Zhang Y."/>
        </authorList>
    </citation>
    <scope>NUCLEOTIDE SEQUENCE [LARGE SCALE GENOMIC DNA]</scope>
    <source>
        <strain evidence="2">cv. Yunnan</strain>
    </source>
</reference>
<dbReference type="EMBL" id="CM042029">
    <property type="protein sequence ID" value="KAI3796165.1"/>
    <property type="molecule type" value="Genomic_DNA"/>
</dbReference>
<gene>
    <name evidence="1" type="ORF">L1987_38830</name>
</gene>
<name>A0ACB9HLM7_9ASTR</name>
<organism evidence="1 2">
    <name type="scientific">Smallanthus sonchifolius</name>
    <dbReference type="NCBI Taxonomy" id="185202"/>
    <lineage>
        <taxon>Eukaryota</taxon>
        <taxon>Viridiplantae</taxon>
        <taxon>Streptophyta</taxon>
        <taxon>Embryophyta</taxon>
        <taxon>Tracheophyta</taxon>
        <taxon>Spermatophyta</taxon>
        <taxon>Magnoliopsida</taxon>
        <taxon>eudicotyledons</taxon>
        <taxon>Gunneridae</taxon>
        <taxon>Pentapetalae</taxon>
        <taxon>asterids</taxon>
        <taxon>campanulids</taxon>
        <taxon>Asterales</taxon>
        <taxon>Asteraceae</taxon>
        <taxon>Asteroideae</taxon>
        <taxon>Heliantheae alliance</taxon>
        <taxon>Millerieae</taxon>
        <taxon>Smallanthus</taxon>
    </lineage>
</organism>
<evidence type="ECO:0000313" key="2">
    <source>
        <dbReference type="Proteomes" id="UP001056120"/>
    </source>
</evidence>
<accession>A0ACB9HLM7</accession>
<sequence length="250" mass="27491">MKFILKHGKGEKDIQNLRQEIEGDLFEVIEDDKCLPEDVVQKIAKQLALHCTWPQNLYNSNPTTTLLICGPLGSFCMNHLLPLKNRQCRDQDVLSANQSLNILSNLVADGAINSTGVLDEFFWELIGYTDNFLSPKKSDSNDLLCFSVIKKLLDNCGGGFGDSYIRHWVPMVELYKEVSSSTEDASGGLLYESIACITVIVSRAAQGLKASLVSNRADMAINGLKEILDHAKSSGLVDTLLSHLVTCGQV</sequence>
<protein>
    <submittedName>
        <fullName evidence="1">Uncharacterized protein</fullName>
    </submittedName>
</protein>
<evidence type="ECO:0000313" key="1">
    <source>
        <dbReference type="EMBL" id="KAI3796165.1"/>
    </source>
</evidence>
<reference evidence="1 2" key="2">
    <citation type="journal article" date="2022" name="Mol. Ecol. Resour.">
        <title>The genomes of chicory, endive, great burdock and yacon provide insights into Asteraceae paleo-polyploidization history and plant inulin production.</title>
        <authorList>
            <person name="Fan W."/>
            <person name="Wang S."/>
            <person name="Wang H."/>
            <person name="Wang A."/>
            <person name="Jiang F."/>
            <person name="Liu H."/>
            <person name="Zhao H."/>
            <person name="Xu D."/>
            <person name="Zhang Y."/>
        </authorList>
    </citation>
    <scope>NUCLEOTIDE SEQUENCE [LARGE SCALE GENOMIC DNA]</scope>
    <source>
        <strain evidence="2">cv. Yunnan</strain>
        <tissue evidence="1">Leaves</tissue>
    </source>
</reference>
<keyword evidence="2" id="KW-1185">Reference proteome</keyword>
<proteinExistence type="predicted"/>